<protein>
    <submittedName>
        <fullName evidence="15">TonB-linked outer membrane protein, SusC/RagA family</fullName>
    </submittedName>
</protein>
<dbReference type="STRING" id="623280.SAMN05660226_02589"/>
<evidence type="ECO:0000259" key="13">
    <source>
        <dbReference type="Pfam" id="PF00593"/>
    </source>
</evidence>
<dbReference type="InterPro" id="IPR036942">
    <property type="entry name" value="Beta-barrel_TonB_sf"/>
</dbReference>
<dbReference type="Proteomes" id="UP000190541">
    <property type="component" value="Unassembled WGS sequence"/>
</dbReference>
<evidence type="ECO:0000256" key="4">
    <source>
        <dbReference type="ARBA" id="ARBA00022692"/>
    </source>
</evidence>
<dbReference type="SUPFAM" id="SSF49464">
    <property type="entry name" value="Carboxypeptidase regulatory domain-like"/>
    <property type="match status" value="1"/>
</dbReference>
<keyword evidence="6 11" id="KW-0798">TonB box</keyword>
<keyword evidence="16" id="KW-1185">Reference proteome</keyword>
<dbReference type="GO" id="GO:0009279">
    <property type="term" value="C:cell outer membrane"/>
    <property type="evidence" value="ECO:0007669"/>
    <property type="project" value="UniProtKB-SubCell"/>
</dbReference>
<evidence type="ECO:0000313" key="16">
    <source>
        <dbReference type="Proteomes" id="UP000190541"/>
    </source>
</evidence>
<evidence type="ECO:0000256" key="10">
    <source>
        <dbReference type="PROSITE-ProRule" id="PRU01360"/>
    </source>
</evidence>
<dbReference type="InterPro" id="IPR037066">
    <property type="entry name" value="Plug_dom_sf"/>
</dbReference>
<comment type="similarity">
    <text evidence="10 11">Belongs to the TonB-dependent receptor family.</text>
</comment>
<proteinExistence type="inferred from homology"/>
<dbReference type="PANTHER" id="PTHR30069:SF29">
    <property type="entry name" value="HEMOGLOBIN AND HEMOGLOBIN-HAPTOGLOBIN-BINDING PROTEIN 1-RELATED"/>
    <property type="match status" value="1"/>
</dbReference>
<feature type="signal peptide" evidence="12">
    <location>
        <begin position="1"/>
        <end position="21"/>
    </location>
</feature>
<evidence type="ECO:0000256" key="1">
    <source>
        <dbReference type="ARBA" id="ARBA00004571"/>
    </source>
</evidence>
<dbReference type="RefSeq" id="WP_079717279.1">
    <property type="nucleotide sequence ID" value="NZ_FUYS01000006.1"/>
</dbReference>
<dbReference type="Gene3D" id="2.170.130.10">
    <property type="entry name" value="TonB-dependent receptor, plug domain"/>
    <property type="match status" value="1"/>
</dbReference>
<keyword evidence="4 10" id="KW-0812">Transmembrane</keyword>
<gene>
    <name evidence="15" type="ORF">SAMN05660226_02589</name>
</gene>
<dbReference type="InterPro" id="IPR023996">
    <property type="entry name" value="TonB-dep_OMP_SusC/RagA"/>
</dbReference>
<evidence type="ECO:0000256" key="8">
    <source>
        <dbReference type="ARBA" id="ARBA00023170"/>
    </source>
</evidence>
<dbReference type="Gene3D" id="2.60.40.1120">
    <property type="entry name" value="Carboxypeptidase-like, regulatory domain"/>
    <property type="match status" value="1"/>
</dbReference>
<dbReference type="Pfam" id="PF13715">
    <property type="entry name" value="CarbopepD_reg_2"/>
    <property type="match status" value="1"/>
</dbReference>
<evidence type="ECO:0000256" key="12">
    <source>
        <dbReference type="SAM" id="SignalP"/>
    </source>
</evidence>
<keyword evidence="9 10" id="KW-0998">Cell outer membrane</keyword>
<evidence type="ECO:0000256" key="2">
    <source>
        <dbReference type="ARBA" id="ARBA00022448"/>
    </source>
</evidence>
<dbReference type="AlphaFoldDB" id="A0A1T5D8P0"/>
<evidence type="ECO:0000256" key="6">
    <source>
        <dbReference type="ARBA" id="ARBA00023077"/>
    </source>
</evidence>
<feature type="chain" id="PRO_5012527134" evidence="12">
    <location>
        <begin position="22"/>
        <end position="1044"/>
    </location>
</feature>
<dbReference type="InterPro" id="IPR039426">
    <property type="entry name" value="TonB-dep_rcpt-like"/>
</dbReference>
<accession>A0A1T5D8P0</accession>
<dbReference type="EMBL" id="FUYS01000006">
    <property type="protein sequence ID" value="SKB67870.1"/>
    <property type="molecule type" value="Genomic_DNA"/>
</dbReference>
<dbReference type="GO" id="GO:0015344">
    <property type="term" value="F:siderophore uptake transmembrane transporter activity"/>
    <property type="evidence" value="ECO:0007669"/>
    <property type="project" value="TreeGrafter"/>
</dbReference>
<organism evidence="15 16">
    <name type="scientific">Parapedobacter luteus</name>
    <dbReference type="NCBI Taxonomy" id="623280"/>
    <lineage>
        <taxon>Bacteria</taxon>
        <taxon>Pseudomonadati</taxon>
        <taxon>Bacteroidota</taxon>
        <taxon>Sphingobacteriia</taxon>
        <taxon>Sphingobacteriales</taxon>
        <taxon>Sphingobacteriaceae</taxon>
        <taxon>Parapedobacter</taxon>
    </lineage>
</organism>
<dbReference type="SUPFAM" id="SSF56935">
    <property type="entry name" value="Porins"/>
    <property type="match status" value="1"/>
</dbReference>
<feature type="domain" description="TonB-dependent receptor plug" evidence="14">
    <location>
        <begin position="116"/>
        <end position="234"/>
    </location>
</feature>
<dbReference type="NCBIfam" id="TIGR04057">
    <property type="entry name" value="SusC_RagA_signa"/>
    <property type="match status" value="1"/>
</dbReference>
<evidence type="ECO:0000256" key="9">
    <source>
        <dbReference type="ARBA" id="ARBA00023237"/>
    </source>
</evidence>
<keyword evidence="7 10" id="KW-0472">Membrane</keyword>
<evidence type="ECO:0000256" key="7">
    <source>
        <dbReference type="ARBA" id="ARBA00023136"/>
    </source>
</evidence>
<evidence type="ECO:0000256" key="3">
    <source>
        <dbReference type="ARBA" id="ARBA00022452"/>
    </source>
</evidence>
<dbReference type="OrthoDB" id="9768177at2"/>
<evidence type="ECO:0000256" key="5">
    <source>
        <dbReference type="ARBA" id="ARBA00022729"/>
    </source>
</evidence>
<dbReference type="Pfam" id="PF07715">
    <property type="entry name" value="Plug"/>
    <property type="match status" value="1"/>
</dbReference>
<reference evidence="15 16" key="1">
    <citation type="submission" date="2017-02" db="EMBL/GenBank/DDBJ databases">
        <authorList>
            <person name="Peterson S.W."/>
        </authorList>
    </citation>
    <scope>NUCLEOTIDE SEQUENCE [LARGE SCALE GENOMIC DNA]</scope>
    <source>
        <strain evidence="15 16">DSM 22899</strain>
    </source>
</reference>
<keyword evidence="5 12" id="KW-0732">Signal</keyword>
<dbReference type="PANTHER" id="PTHR30069">
    <property type="entry name" value="TONB-DEPENDENT OUTER MEMBRANE RECEPTOR"/>
    <property type="match status" value="1"/>
</dbReference>
<dbReference type="NCBIfam" id="TIGR04056">
    <property type="entry name" value="OMP_RagA_SusC"/>
    <property type="match status" value="1"/>
</dbReference>
<evidence type="ECO:0000313" key="15">
    <source>
        <dbReference type="EMBL" id="SKB67870.1"/>
    </source>
</evidence>
<dbReference type="InterPro" id="IPR008969">
    <property type="entry name" value="CarboxyPept-like_regulatory"/>
</dbReference>
<feature type="domain" description="TonB-dependent receptor-like beta-barrel" evidence="13">
    <location>
        <begin position="423"/>
        <end position="990"/>
    </location>
</feature>
<keyword evidence="3 10" id="KW-1134">Transmembrane beta strand</keyword>
<dbReference type="PROSITE" id="PS52016">
    <property type="entry name" value="TONB_DEPENDENT_REC_3"/>
    <property type="match status" value="1"/>
</dbReference>
<sequence>MKEKLLCFFMLGIALIGSVHAQDRRISGSVTASDDGAPIAGVSVLAVGTSVATQTDASGTYTINVPSTVKTLEFRFLGYISRTVEVGSSNVLNVVMTVDATALSEVVVTGYGTQERRDLTGSIGTVKGEAFQNVALPSFDKFLQGQVSGVQASTPSGILGQAARVRIRGTNSISNSAEPLYVVDGLPYVSGNWGSGNAAYNPLGDINPNDIESVEVLKDGSATAIYGSRAANGVILITTKKGKSGAAQLTYDGWIASTQPAKRFDLLNADEFIAVNNQKAANTGVTSSMANPTLNPETNEPYNTDWQDIVFRTGFQQNHALSFSGATPTTSYYFSLGYSDLQGITVNNDQTRYQLRTNLEHKTLNNYLTLGVTGSLSHTTNTGLNTGAGALSGNVNSAVLLPPNVPAVWPDGTYNLNPSGTALGSGANLFNTVDNRTNLQYVLDHNWFDTKSLNFTGSTFADVKITDGLNLRTQISLINLNTERFQYQNPDHGDGRGSNGVVYNYYSRFFRYNWLNTLTYNKQVGIHKIGFVGGYEAQKSFDNNFFGQGIDLAHTFFGEKNIISGTFGTQNSGGGYEERSLTSLFGRLNYSVLDRYLLTATLRHDKISSLPWGNQGATLPGISLGWRLSEEGFFKNADGLSFIDDLKIRGGYAEVGNVEIGAFPYAGVYAPRLYGDISGFFFSQVGNPDLTFETSKKTNVGLDLSLFASRVTLTADWFQNDVDNLILAVPVPPSQGIPGNEINTNVGRLNNKGWEFTLNTTNIHKTNFSWTSNLNLTFVKNEITQLAGAPLVNTYHRTEVGRSIAEFFGYEYYGVNPANGYPVFVQYLDGVRTLAQIHPQDGSWSIFHPNDPSNTSQTTRALNAVEDKIFLGQSNPTWYGGFNNTLNYKNFDSSLFLTFAGGHKVYNLTRQSTLTTQSYANNSREMLNAWTPENPNTDVPILWAGQTNRLNQAGHLNSRFLEDGKYLRFQNISLGYRLPQALLSRINVNNARIYASVQNAFVITGYSGIDPEIANSVTTNRAPSLDDNVNPVPRTFTFGINLSL</sequence>
<dbReference type="InterPro" id="IPR023997">
    <property type="entry name" value="TonB-dep_OMP_SusC/RagA_CS"/>
</dbReference>
<dbReference type="Pfam" id="PF00593">
    <property type="entry name" value="TonB_dep_Rec_b-barrel"/>
    <property type="match status" value="1"/>
</dbReference>
<name>A0A1T5D8P0_9SPHI</name>
<dbReference type="GO" id="GO:0044718">
    <property type="term" value="P:siderophore transmembrane transport"/>
    <property type="evidence" value="ECO:0007669"/>
    <property type="project" value="TreeGrafter"/>
</dbReference>
<keyword evidence="2 10" id="KW-0813">Transport</keyword>
<dbReference type="Gene3D" id="2.40.170.20">
    <property type="entry name" value="TonB-dependent receptor, beta-barrel domain"/>
    <property type="match status" value="1"/>
</dbReference>
<keyword evidence="8" id="KW-0675">Receptor</keyword>
<evidence type="ECO:0000259" key="14">
    <source>
        <dbReference type="Pfam" id="PF07715"/>
    </source>
</evidence>
<comment type="subcellular location">
    <subcellularLocation>
        <location evidence="1 10">Cell outer membrane</location>
        <topology evidence="1 10">Multi-pass membrane protein</topology>
    </subcellularLocation>
</comment>
<dbReference type="InterPro" id="IPR000531">
    <property type="entry name" value="Beta-barrel_TonB"/>
</dbReference>
<dbReference type="InterPro" id="IPR012910">
    <property type="entry name" value="Plug_dom"/>
</dbReference>
<evidence type="ECO:0000256" key="11">
    <source>
        <dbReference type="RuleBase" id="RU003357"/>
    </source>
</evidence>